<gene>
    <name evidence="2" type="ORF">JVT61DRAFT_15480</name>
</gene>
<feature type="compositionally biased region" description="Polar residues" evidence="1">
    <location>
        <begin position="75"/>
        <end position="84"/>
    </location>
</feature>
<accession>A0A8I2YCB2</accession>
<evidence type="ECO:0000313" key="2">
    <source>
        <dbReference type="EMBL" id="KAG6369298.1"/>
    </source>
</evidence>
<dbReference type="Proteomes" id="UP000683000">
    <property type="component" value="Unassembled WGS sequence"/>
</dbReference>
<organism evidence="2 3">
    <name type="scientific">Boletus reticuloceps</name>
    <dbReference type="NCBI Taxonomy" id="495285"/>
    <lineage>
        <taxon>Eukaryota</taxon>
        <taxon>Fungi</taxon>
        <taxon>Dikarya</taxon>
        <taxon>Basidiomycota</taxon>
        <taxon>Agaricomycotina</taxon>
        <taxon>Agaricomycetes</taxon>
        <taxon>Agaricomycetidae</taxon>
        <taxon>Boletales</taxon>
        <taxon>Boletineae</taxon>
        <taxon>Boletaceae</taxon>
        <taxon>Boletoideae</taxon>
        <taxon>Boletus</taxon>
    </lineage>
</organism>
<feature type="region of interest" description="Disordered" evidence="1">
    <location>
        <begin position="56"/>
        <end position="90"/>
    </location>
</feature>
<dbReference type="EMBL" id="JAGFBS010000091">
    <property type="protein sequence ID" value="KAG6369298.1"/>
    <property type="molecule type" value="Genomic_DNA"/>
</dbReference>
<evidence type="ECO:0000313" key="3">
    <source>
        <dbReference type="Proteomes" id="UP000683000"/>
    </source>
</evidence>
<keyword evidence="3" id="KW-1185">Reference proteome</keyword>
<dbReference type="OrthoDB" id="2993529at2759"/>
<comment type="caution">
    <text evidence="2">The sequence shown here is derived from an EMBL/GenBank/DDBJ whole genome shotgun (WGS) entry which is preliminary data.</text>
</comment>
<evidence type="ECO:0000256" key="1">
    <source>
        <dbReference type="SAM" id="MobiDB-lite"/>
    </source>
</evidence>
<protein>
    <submittedName>
        <fullName evidence="2">Uncharacterized protein</fullName>
    </submittedName>
</protein>
<reference evidence="2" key="1">
    <citation type="submission" date="2021-03" db="EMBL/GenBank/DDBJ databases">
        <title>Evolutionary innovations through gain and loss of genes in the ectomycorrhizal Boletales.</title>
        <authorList>
            <person name="Wu G."/>
            <person name="Miyauchi S."/>
            <person name="Morin E."/>
            <person name="Yang Z.-L."/>
            <person name="Xu J."/>
            <person name="Martin F.M."/>
        </authorList>
    </citation>
    <scope>NUCLEOTIDE SEQUENCE</scope>
    <source>
        <strain evidence="2">BR01</strain>
    </source>
</reference>
<proteinExistence type="predicted"/>
<name>A0A8I2YCB2_9AGAM</name>
<dbReference type="AlphaFoldDB" id="A0A8I2YCB2"/>
<sequence length="90" mass="10416">MNTWNAFSWKKGCELREDKPAPRGHILPDLVRKYREEYQALSLDQKTEIVKQFEESKQARSVTHRLTTRARASDATHTLASIRNQAIPPP</sequence>